<organism evidence="2 3">
    <name type="scientific">Streptomyces flavochromogenes</name>
    <dbReference type="NCBI Taxonomy" id="68199"/>
    <lineage>
        <taxon>Bacteria</taxon>
        <taxon>Bacillati</taxon>
        <taxon>Actinomycetota</taxon>
        <taxon>Actinomycetes</taxon>
        <taxon>Kitasatosporales</taxon>
        <taxon>Streptomycetaceae</taxon>
        <taxon>Streptomyces</taxon>
    </lineage>
</organism>
<feature type="domain" description="N-acetyltransferase" evidence="1">
    <location>
        <begin position="3"/>
        <end position="133"/>
    </location>
</feature>
<dbReference type="EMBL" id="JBIBDZ010000021">
    <property type="protein sequence ID" value="MFF5924263.1"/>
    <property type="molecule type" value="Genomic_DNA"/>
</dbReference>
<dbReference type="PROSITE" id="PS51186">
    <property type="entry name" value="GNAT"/>
    <property type="match status" value="1"/>
</dbReference>
<reference evidence="2 3" key="1">
    <citation type="submission" date="2024-10" db="EMBL/GenBank/DDBJ databases">
        <title>The Natural Products Discovery Center: Release of the First 8490 Sequenced Strains for Exploring Actinobacteria Biosynthetic Diversity.</title>
        <authorList>
            <person name="Kalkreuter E."/>
            <person name="Kautsar S.A."/>
            <person name="Yang D."/>
            <person name="Bader C.D."/>
            <person name="Teijaro C.N."/>
            <person name="Fluegel L."/>
            <person name="Davis C.M."/>
            <person name="Simpson J.R."/>
            <person name="Lauterbach L."/>
            <person name="Steele A.D."/>
            <person name="Gui C."/>
            <person name="Meng S."/>
            <person name="Li G."/>
            <person name="Viehrig K."/>
            <person name="Ye F."/>
            <person name="Su P."/>
            <person name="Kiefer A.F."/>
            <person name="Nichols A."/>
            <person name="Cepeda A.J."/>
            <person name="Yan W."/>
            <person name="Fan B."/>
            <person name="Jiang Y."/>
            <person name="Adhikari A."/>
            <person name="Zheng C.-J."/>
            <person name="Schuster L."/>
            <person name="Cowan T.M."/>
            <person name="Smanski M.J."/>
            <person name="Chevrette M.G."/>
            <person name="De Carvalho L.P.S."/>
            <person name="Shen B."/>
        </authorList>
    </citation>
    <scope>NUCLEOTIDE SEQUENCE [LARGE SCALE GENOMIC DNA]</scope>
    <source>
        <strain evidence="2 3">NPDC012605</strain>
    </source>
</reference>
<proteinExistence type="predicted"/>
<protein>
    <submittedName>
        <fullName evidence="2">GNAT family N-acetyltransferase</fullName>
        <ecNumber evidence="2">2.3.-.-</ecNumber>
    </submittedName>
</protein>
<evidence type="ECO:0000313" key="3">
    <source>
        <dbReference type="Proteomes" id="UP001602370"/>
    </source>
</evidence>
<dbReference type="SUPFAM" id="SSF55729">
    <property type="entry name" value="Acyl-CoA N-acyltransferases (Nat)"/>
    <property type="match status" value="1"/>
</dbReference>
<dbReference type="EC" id="2.3.-.-" evidence="2"/>
<dbReference type="Pfam" id="PF00583">
    <property type="entry name" value="Acetyltransf_1"/>
    <property type="match status" value="1"/>
</dbReference>
<keyword evidence="3" id="KW-1185">Reference proteome</keyword>
<dbReference type="Gene3D" id="3.40.630.30">
    <property type="match status" value="1"/>
</dbReference>
<dbReference type="InterPro" id="IPR000182">
    <property type="entry name" value="GNAT_dom"/>
</dbReference>
<dbReference type="InterPro" id="IPR016181">
    <property type="entry name" value="Acyl_CoA_acyltransferase"/>
</dbReference>
<dbReference type="Proteomes" id="UP001602370">
    <property type="component" value="Unassembled WGS sequence"/>
</dbReference>
<evidence type="ECO:0000259" key="1">
    <source>
        <dbReference type="PROSITE" id="PS51186"/>
    </source>
</evidence>
<dbReference type="GO" id="GO:0016746">
    <property type="term" value="F:acyltransferase activity"/>
    <property type="evidence" value="ECO:0007669"/>
    <property type="project" value="UniProtKB-KW"/>
</dbReference>
<comment type="caution">
    <text evidence="2">The sequence shown here is derived from an EMBL/GenBank/DDBJ whole genome shotgun (WGS) entry which is preliminary data.</text>
</comment>
<keyword evidence="2" id="KW-0012">Acyltransferase</keyword>
<dbReference type="RefSeq" id="WP_030326844.1">
    <property type="nucleotide sequence ID" value="NZ_JBIBDZ010000021.1"/>
</dbReference>
<evidence type="ECO:0000313" key="2">
    <source>
        <dbReference type="EMBL" id="MFF5924263.1"/>
    </source>
</evidence>
<name>A0ABW6Y3F7_9ACTN</name>
<keyword evidence="2" id="KW-0808">Transferase</keyword>
<gene>
    <name evidence="2" type="ORF">ACFY8C_38990</name>
</gene>
<accession>A0ABW6Y3F7</accession>
<sequence length="145" mass="15739">MSYRIYDAGPEDLPDINAIGATYSDTGWAVSHSGGILPLDRAECVLVCRLDAAILGWLYADLGGSGRIVIERLISAPHARGKGVAMELVAELARRYPDRCLVAGVGPEDVTFYERVGFLPDEEPFEPMIKPPLTPAPCCQLRPAR</sequence>